<dbReference type="InterPro" id="IPR055645">
    <property type="entry name" value="DpdA"/>
</dbReference>
<gene>
    <name evidence="2" type="ORF">MM415B04737_0002</name>
</gene>
<proteinExistence type="predicted"/>
<protein>
    <recommendedName>
        <fullName evidence="1">DeoxyPurine in DNA protein A domain-containing protein</fullName>
    </recommendedName>
</protein>
<evidence type="ECO:0000259" key="1">
    <source>
        <dbReference type="Pfam" id="PF23859"/>
    </source>
</evidence>
<feature type="domain" description="DeoxyPurine in DNA protein A" evidence="1">
    <location>
        <begin position="24"/>
        <end position="212"/>
    </location>
</feature>
<name>A0A6M3LD30_9ZZZZ</name>
<reference evidence="2" key="1">
    <citation type="submission" date="2020-03" db="EMBL/GenBank/DDBJ databases">
        <title>The deep terrestrial virosphere.</title>
        <authorList>
            <person name="Holmfeldt K."/>
            <person name="Nilsson E."/>
            <person name="Simone D."/>
            <person name="Lopez-Fernandez M."/>
            <person name="Wu X."/>
            <person name="de Brujin I."/>
            <person name="Lundin D."/>
            <person name="Andersson A."/>
            <person name="Bertilsson S."/>
            <person name="Dopson M."/>
        </authorList>
    </citation>
    <scope>NUCLEOTIDE SEQUENCE</scope>
    <source>
        <strain evidence="2">MM415B04737</strain>
    </source>
</reference>
<organism evidence="2">
    <name type="scientific">viral metagenome</name>
    <dbReference type="NCBI Taxonomy" id="1070528"/>
    <lineage>
        <taxon>unclassified sequences</taxon>
        <taxon>metagenomes</taxon>
        <taxon>organismal metagenomes</taxon>
    </lineage>
</organism>
<dbReference type="Pfam" id="PF23859">
    <property type="entry name" value="DpdA"/>
    <property type="match status" value="1"/>
</dbReference>
<dbReference type="EMBL" id="MT143055">
    <property type="protein sequence ID" value="QJA92293.1"/>
    <property type="molecule type" value="Genomic_DNA"/>
</dbReference>
<accession>A0A6M3LD30</accession>
<evidence type="ECO:0000313" key="2">
    <source>
        <dbReference type="EMBL" id="QJA92293.1"/>
    </source>
</evidence>
<sequence length="248" mass="28790">MKFYIGLYRLPHIRHFENSFISVNQLRNRKSPFVVNNWIMDSGAFTEISTFGHYRFSEEDYASQINKWATCGNLELAVSQDYMCEPFMLAKTGLNIIQHQSLTINRYDNLVNLCNVTIMPVLQGYTPEDYCHHLDMYGERLNYNQRVGVGSICKRNSNPKEIIKILESINHKRPDLRLHGFGLKITSLKNAYITSLLYSADSMAWSYAARREGRDANSLQEALNFYNNITNQQGTKPFQKEFAMRCNI</sequence>
<dbReference type="AlphaFoldDB" id="A0A6M3LD30"/>